<name>A0A9D1FIR4_9BACT</name>
<dbReference type="GO" id="GO:0003906">
    <property type="term" value="F:DNA-(apurinic or apyrimidinic site) endonuclease activity"/>
    <property type="evidence" value="ECO:0007669"/>
    <property type="project" value="TreeGrafter"/>
</dbReference>
<dbReference type="GO" id="GO:0008081">
    <property type="term" value="F:phosphoric diester hydrolase activity"/>
    <property type="evidence" value="ECO:0007669"/>
    <property type="project" value="TreeGrafter"/>
</dbReference>
<dbReference type="PANTHER" id="PTHR21445">
    <property type="entry name" value="ENDONUCLEASE IV ENDODEOXYRIBONUCLEASE IV"/>
    <property type="match status" value="1"/>
</dbReference>
<dbReference type="GO" id="GO:0006284">
    <property type="term" value="P:base-excision repair"/>
    <property type="evidence" value="ECO:0007669"/>
    <property type="project" value="TreeGrafter"/>
</dbReference>
<sequence>MYQLGLKLWSINTNSYYREATYLYSKNVFDYIELYIVPNTLNTLEEWQKLNIPFVVHCPHFIHGFNLAQKEKAKFNKKIYKEVKIFADKLNAKYIIFHGGIDGNIYETAEQLKNFQETRALIENKPMIALPNKMDGKYCRGYNIEEIKIVKEIANCGFCLDFGHAICSANSQNKDIYSYCEEFLSLNPQMFHLTDNKDITSPFDSHLHLGDGQLDLDRIKRLLPKDALITLETVKNSKENLDDFIGDTKCIRV</sequence>
<evidence type="ECO:0000313" key="2">
    <source>
        <dbReference type="EMBL" id="HIS74217.1"/>
    </source>
</evidence>
<dbReference type="InterPro" id="IPR013022">
    <property type="entry name" value="Xyl_isomerase-like_TIM-brl"/>
</dbReference>
<feature type="domain" description="Xylose isomerase-like TIM barrel" evidence="1">
    <location>
        <begin position="47"/>
        <end position="234"/>
    </location>
</feature>
<organism evidence="2 3">
    <name type="scientific">Candidatus Galligastranaerophilus intestinavium</name>
    <dbReference type="NCBI Taxonomy" id="2840836"/>
    <lineage>
        <taxon>Bacteria</taxon>
        <taxon>Candidatus Galligastranaerophilus</taxon>
    </lineage>
</organism>
<accession>A0A9D1FIR4</accession>
<dbReference type="Gene3D" id="3.20.20.150">
    <property type="entry name" value="Divalent-metal-dependent TIM barrel enzymes"/>
    <property type="match status" value="1"/>
</dbReference>
<dbReference type="Pfam" id="PF01261">
    <property type="entry name" value="AP_endonuc_2"/>
    <property type="match status" value="1"/>
</dbReference>
<dbReference type="GO" id="GO:0008270">
    <property type="term" value="F:zinc ion binding"/>
    <property type="evidence" value="ECO:0007669"/>
    <property type="project" value="InterPro"/>
</dbReference>
<evidence type="ECO:0000313" key="3">
    <source>
        <dbReference type="Proteomes" id="UP000886865"/>
    </source>
</evidence>
<dbReference type="GO" id="GO:0003677">
    <property type="term" value="F:DNA binding"/>
    <property type="evidence" value="ECO:0007669"/>
    <property type="project" value="InterPro"/>
</dbReference>
<gene>
    <name evidence="2" type="ORF">IAA86_04260</name>
</gene>
<dbReference type="InterPro" id="IPR036237">
    <property type="entry name" value="Xyl_isomerase-like_sf"/>
</dbReference>
<reference evidence="2" key="2">
    <citation type="journal article" date="2021" name="PeerJ">
        <title>Extensive microbial diversity within the chicken gut microbiome revealed by metagenomics and culture.</title>
        <authorList>
            <person name="Gilroy R."/>
            <person name="Ravi A."/>
            <person name="Getino M."/>
            <person name="Pursley I."/>
            <person name="Horton D.L."/>
            <person name="Alikhan N.F."/>
            <person name="Baker D."/>
            <person name="Gharbi K."/>
            <person name="Hall N."/>
            <person name="Watson M."/>
            <person name="Adriaenssens E.M."/>
            <person name="Foster-Nyarko E."/>
            <person name="Jarju S."/>
            <person name="Secka A."/>
            <person name="Antonio M."/>
            <person name="Oren A."/>
            <person name="Chaudhuri R.R."/>
            <person name="La Ragione R."/>
            <person name="Hildebrand F."/>
            <person name="Pallen M.J."/>
        </authorList>
    </citation>
    <scope>NUCLEOTIDE SEQUENCE</scope>
    <source>
        <strain evidence="2">CHK152-2871</strain>
    </source>
</reference>
<dbReference type="InterPro" id="IPR001719">
    <property type="entry name" value="AP_endonuc_2"/>
</dbReference>
<dbReference type="SMART" id="SM00518">
    <property type="entry name" value="AP2Ec"/>
    <property type="match status" value="1"/>
</dbReference>
<proteinExistence type="predicted"/>
<dbReference type="SUPFAM" id="SSF51658">
    <property type="entry name" value="Xylose isomerase-like"/>
    <property type="match status" value="1"/>
</dbReference>
<dbReference type="Proteomes" id="UP000886865">
    <property type="component" value="Unassembled WGS sequence"/>
</dbReference>
<dbReference type="EMBL" id="DVJQ01000037">
    <property type="protein sequence ID" value="HIS74217.1"/>
    <property type="molecule type" value="Genomic_DNA"/>
</dbReference>
<evidence type="ECO:0000259" key="1">
    <source>
        <dbReference type="Pfam" id="PF01261"/>
    </source>
</evidence>
<reference evidence="2" key="1">
    <citation type="submission" date="2020-10" db="EMBL/GenBank/DDBJ databases">
        <authorList>
            <person name="Gilroy R."/>
        </authorList>
    </citation>
    <scope>NUCLEOTIDE SEQUENCE</scope>
    <source>
        <strain evidence="2">CHK152-2871</strain>
    </source>
</reference>
<dbReference type="AlphaFoldDB" id="A0A9D1FIR4"/>
<dbReference type="PANTHER" id="PTHR21445:SF0">
    <property type="entry name" value="APURINIC-APYRIMIDINIC ENDONUCLEASE"/>
    <property type="match status" value="1"/>
</dbReference>
<protein>
    <recommendedName>
        <fullName evidence="1">Xylose isomerase-like TIM barrel domain-containing protein</fullName>
    </recommendedName>
</protein>
<comment type="caution">
    <text evidence="2">The sequence shown here is derived from an EMBL/GenBank/DDBJ whole genome shotgun (WGS) entry which is preliminary data.</text>
</comment>